<gene>
    <name evidence="4" type="ORF">K7X08_034081</name>
</gene>
<dbReference type="Pfam" id="PF03109">
    <property type="entry name" value="ABC1"/>
    <property type="match status" value="1"/>
</dbReference>
<dbReference type="Proteomes" id="UP001152561">
    <property type="component" value="Unassembled WGS sequence"/>
</dbReference>
<name>A0A9Q1RIN7_9SOLA</name>
<reference evidence="5" key="1">
    <citation type="journal article" date="2023" name="Proc. Natl. Acad. Sci. U.S.A.">
        <title>Genomic and structural basis for evolution of tropane alkaloid biosynthesis.</title>
        <authorList>
            <person name="Wanga Y.-J."/>
            <person name="Taina T."/>
            <person name="Yua J.-Y."/>
            <person name="Lia J."/>
            <person name="Xua B."/>
            <person name="Chenc J."/>
            <person name="D'Auriad J.C."/>
            <person name="Huanga J.-P."/>
            <person name="Huanga S.-X."/>
        </authorList>
    </citation>
    <scope>NUCLEOTIDE SEQUENCE [LARGE SCALE GENOMIC DNA]</scope>
    <source>
        <strain evidence="5">cv. KIB-2019</strain>
    </source>
</reference>
<dbReference type="EMBL" id="JAJAGQ010000007">
    <property type="protein sequence ID" value="KAJ8558552.1"/>
    <property type="molecule type" value="Genomic_DNA"/>
</dbReference>
<dbReference type="GO" id="GO:0007005">
    <property type="term" value="P:mitochondrion organization"/>
    <property type="evidence" value="ECO:0007669"/>
    <property type="project" value="TreeGrafter"/>
</dbReference>
<dbReference type="PANTHER" id="PTHR43173:SF19">
    <property type="entry name" value="AARF DOMAIN-CONTAINING PROTEIN KINASE 1"/>
    <property type="match status" value="1"/>
</dbReference>
<dbReference type="InterPro" id="IPR045307">
    <property type="entry name" value="ADCK1_dom"/>
</dbReference>
<comment type="caution">
    <text evidence="4">The sequence shown here is derived from an EMBL/GenBank/DDBJ whole genome shotgun (WGS) entry which is preliminary data.</text>
</comment>
<dbReference type="GO" id="GO:0055088">
    <property type="term" value="P:lipid homeostasis"/>
    <property type="evidence" value="ECO:0007669"/>
    <property type="project" value="TreeGrafter"/>
</dbReference>
<dbReference type="InterPro" id="IPR011009">
    <property type="entry name" value="Kinase-like_dom_sf"/>
</dbReference>
<evidence type="ECO:0000313" key="5">
    <source>
        <dbReference type="Proteomes" id="UP001152561"/>
    </source>
</evidence>
<evidence type="ECO:0000256" key="1">
    <source>
        <dbReference type="ARBA" id="ARBA00009670"/>
    </source>
</evidence>
<dbReference type="CDD" id="cd13969">
    <property type="entry name" value="ADCK1-like"/>
    <property type="match status" value="1"/>
</dbReference>
<dbReference type="SUPFAM" id="SSF56112">
    <property type="entry name" value="Protein kinase-like (PK-like)"/>
    <property type="match status" value="1"/>
</dbReference>
<evidence type="ECO:0000313" key="4">
    <source>
        <dbReference type="EMBL" id="KAJ8558552.1"/>
    </source>
</evidence>
<dbReference type="PANTHER" id="PTHR43173">
    <property type="entry name" value="ABC1 FAMILY PROTEIN"/>
    <property type="match status" value="1"/>
</dbReference>
<dbReference type="AlphaFoldDB" id="A0A9Q1RIN7"/>
<accession>A0A9Q1RIN7</accession>
<dbReference type="OrthoDB" id="1728519at2759"/>
<protein>
    <recommendedName>
        <fullName evidence="3">ABC1 atypical kinase-like domain-containing protein</fullName>
    </recommendedName>
</protein>
<organism evidence="4 5">
    <name type="scientific">Anisodus acutangulus</name>
    <dbReference type="NCBI Taxonomy" id="402998"/>
    <lineage>
        <taxon>Eukaryota</taxon>
        <taxon>Viridiplantae</taxon>
        <taxon>Streptophyta</taxon>
        <taxon>Embryophyta</taxon>
        <taxon>Tracheophyta</taxon>
        <taxon>Spermatophyta</taxon>
        <taxon>Magnoliopsida</taxon>
        <taxon>eudicotyledons</taxon>
        <taxon>Gunneridae</taxon>
        <taxon>Pentapetalae</taxon>
        <taxon>asterids</taxon>
        <taxon>lamiids</taxon>
        <taxon>Solanales</taxon>
        <taxon>Solanaceae</taxon>
        <taxon>Solanoideae</taxon>
        <taxon>Hyoscyameae</taxon>
        <taxon>Anisodus</taxon>
    </lineage>
</organism>
<evidence type="ECO:0000256" key="2">
    <source>
        <dbReference type="SAM" id="SignalP"/>
    </source>
</evidence>
<proteinExistence type="inferred from homology"/>
<keyword evidence="5" id="KW-1185">Reference proteome</keyword>
<dbReference type="GO" id="GO:0005743">
    <property type="term" value="C:mitochondrial inner membrane"/>
    <property type="evidence" value="ECO:0007669"/>
    <property type="project" value="TreeGrafter"/>
</dbReference>
<dbReference type="InterPro" id="IPR004147">
    <property type="entry name" value="ABC1_dom"/>
</dbReference>
<keyword evidence="2" id="KW-0732">Signal</keyword>
<feature type="domain" description="ABC1 atypical kinase-like" evidence="3">
    <location>
        <begin position="129"/>
        <end position="386"/>
    </location>
</feature>
<feature type="chain" id="PRO_5040265875" description="ABC1 atypical kinase-like domain-containing protein" evidence="2">
    <location>
        <begin position="26"/>
        <end position="538"/>
    </location>
</feature>
<evidence type="ECO:0000259" key="3">
    <source>
        <dbReference type="Pfam" id="PF03109"/>
    </source>
</evidence>
<comment type="similarity">
    <text evidence="1">Belongs to the protein kinase superfamily. ADCK protein kinase family.</text>
</comment>
<dbReference type="InterPro" id="IPR051130">
    <property type="entry name" value="Mito_struct-func_regulator"/>
</dbReference>
<sequence>MAGRSVWRATSKLLVATTALGGGAAGATIASSDDPATALKLCTIVPLRLFRDSVTAATIVFDYEYSLWGLPEGSAERAKVKHEVHMRGARRLEELCFRNGGIYIKLGQHLGQLEYLVPEEYVCIMRESMLNRCPHSSYDQVHEVVKKELGGAPDEIFDEFDPVPIASASLAQVHVARTHEGQKVAVKVQHTHMTDTAAADYATVELIVNTLHRFFPSFDYRWLVAEVRESIPKELDFLVEAKNSVKCMDNFRKLSPRIADYVYAPRVYWNLSTSKLLTMEYMEAPQVNDLKSIQRLGIQPSDLVKLVSETFAEMMFKHGFVHCDPHAANLLVRPLPSGRRSIFGRRKPQLILLDHGLYKELDYNTRINYAALWKALVYSDANGIKENCVKLGAGDDLYALFAGILTMRPWNKVIDPSVDHLVVKGTDSDRSELQMYASEYFPQITELLRRLPRVILLMLKTNDCLRAVNGSLIQGPSLDSFLIIGRVSSEAVLESMLLQKRSLLSWINFWLQKILLEGRLCVMHIAVWLLQLQKALTL</sequence>
<feature type="signal peptide" evidence="2">
    <location>
        <begin position="1"/>
        <end position="25"/>
    </location>
</feature>